<dbReference type="Proteomes" id="UP000321287">
    <property type="component" value="Unassembled WGS sequence"/>
</dbReference>
<keyword evidence="2" id="KW-1185">Reference proteome</keyword>
<sequence length="70" mass="7984">MSRVNRPVRWDQMQKRIQARKAALGITDSAESVEALRNKGDKRTASKRELLRRVTQRSVDAGLEPVAAYF</sequence>
<dbReference type="RefSeq" id="WP_146926769.1">
    <property type="nucleotide sequence ID" value="NZ_BAPU01000061.1"/>
</dbReference>
<name>A0AAN4R5J1_9PROT</name>
<dbReference type="EMBL" id="BJVS01000010">
    <property type="protein sequence ID" value="GEL54827.1"/>
    <property type="molecule type" value="Genomic_DNA"/>
</dbReference>
<evidence type="ECO:0000313" key="1">
    <source>
        <dbReference type="EMBL" id="GEL54827.1"/>
    </source>
</evidence>
<proteinExistence type="predicted"/>
<dbReference type="AlphaFoldDB" id="A0AAN4R5J1"/>
<evidence type="ECO:0000313" key="2">
    <source>
        <dbReference type="Proteomes" id="UP000321287"/>
    </source>
</evidence>
<accession>A0AAN4R5J1</accession>
<protein>
    <submittedName>
        <fullName evidence="1">Uncharacterized protein</fullName>
    </submittedName>
</protein>
<organism evidence="1 2">
    <name type="scientific">Asaia bogorensis NBRC 16594</name>
    <dbReference type="NCBI Taxonomy" id="1231624"/>
    <lineage>
        <taxon>Bacteria</taxon>
        <taxon>Pseudomonadati</taxon>
        <taxon>Pseudomonadota</taxon>
        <taxon>Alphaproteobacteria</taxon>
        <taxon>Acetobacterales</taxon>
        <taxon>Acetobacteraceae</taxon>
        <taxon>Asaia</taxon>
    </lineage>
</organism>
<gene>
    <name evidence="1" type="ORF">ABO01nite_28340</name>
</gene>
<comment type="caution">
    <text evidence="1">The sequence shown here is derived from an EMBL/GenBank/DDBJ whole genome shotgun (WGS) entry which is preliminary data.</text>
</comment>
<reference evidence="1 2" key="1">
    <citation type="submission" date="2019-07" db="EMBL/GenBank/DDBJ databases">
        <title>Whole genome shotgun sequence of Asaia bogorensis NBRC 16594.</title>
        <authorList>
            <person name="Hosoyama A."/>
            <person name="Uohara A."/>
            <person name="Ohji S."/>
            <person name="Ichikawa N."/>
        </authorList>
    </citation>
    <scope>NUCLEOTIDE SEQUENCE [LARGE SCALE GENOMIC DNA]</scope>
    <source>
        <strain evidence="1 2">NBRC 16594</strain>
    </source>
</reference>